<organism evidence="1 2">
    <name type="scientific">Candidatus Kaiserbacteria bacterium RIFCSPLOWO2_01_FULL_54_20</name>
    <dbReference type="NCBI Taxonomy" id="1798513"/>
    <lineage>
        <taxon>Bacteria</taxon>
        <taxon>Candidatus Kaiseribacteriota</taxon>
    </lineage>
</organism>
<dbReference type="AlphaFoldDB" id="A0A1F6EJU9"/>
<evidence type="ECO:0000313" key="2">
    <source>
        <dbReference type="Proteomes" id="UP000178427"/>
    </source>
</evidence>
<comment type="caution">
    <text evidence="1">The sequence shown here is derived from an EMBL/GenBank/DDBJ whole genome shotgun (WGS) entry which is preliminary data.</text>
</comment>
<evidence type="ECO:0000313" key="1">
    <source>
        <dbReference type="EMBL" id="OGG73898.1"/>
    </source>
</evidence>
<dbReference type="EMBL" id="MFMA01000027">
    <property type="protein sequence ID" value="OGG73898.1"/>
    <property type="molecule type" value="Genomic_DNA"/>
</dbReference>
<sequence>MFTLVAVIVLSVGHISLESRAIYSEHSALSDTSSALTAMTVAALVQIGNPGVHGRPRVRVLANTSIVVLQPEILGKKPHPAPGN</sequence>
<protein>
    <submittedName>
        <fullName evidence="1">Uncharacterized protein</fullName>
    </submittedName>
</protein>
<gene>
    <name evidence="1" type="ORF">A3A40_02715</name>
</gene>
<dbReference type="Proteomes" id="UP000178427">
    <property type="component" value="Unassembled WGS sequence"/>
</dbReference>
<proteinExistence type="predicted"/>
<name>A0A1F6EJU9_9BACT</name>
<accession>A0A1F6EJU9</accession>
<reference evidence="1 2" key="1">
    <citation type="journal article" date="2016" name="Nat. Commun.">
        <title>Thousands of microbial genomes shed light on interconnected biogeochemical processes in an aquifer system.</title>
        <authorList>
            <person name="Anantharaman K."/>
            <person name="Brown C.T."/>
            <person name="Hug L.A."/>
            <person name="Sharon I."/>
            <person name="Castelle C.J."/>
            <person name="Probst A.J."/>
            <person name="Thomas B.C."/>
            <person name="Singh A."/>
            <person name="Wilkins M.J."/>
            <person name="Karaoz U."/>
            <person name="Brodie E.L."/>
            <person name="Williams K.H."/>
            <person name="Hubbard S.S."/>
            <person name="Banfield J.F."/>
        </authorList>
    </citation>
    <scope>NUCLEOTIDE SEQUENCE [LARGE SCALE GENOMIC DNA]</scope>
</reference>